<sequence length="228" mass="26678">MSEEIKIPQTPERTHKQSESSDSEHDPQFVPVISLPEVNVPTNEEDEIEFLKLRAKLYRFDSKNDPPEWKERGTGELKILRHKEKSSFRIVMRRDKTLKVCANHFITPYMELKISPMNEKAFIYTVFADFADEQSKTECLAVKFATLENAGLFKQKFEEAKKILTSDCDLYNGKVDEEIKKELEQIIDDDNDESEDETREISEKLSQIEVENNKENKLNNKKEQEKKA</sequence>
<feature type="compositionally biased region" description="Basic and acidic residues" evidence="9">
    <location>
        <begin position="211"/>
        <end position="228"/>
    </location>
</feature>
<dbReference type="InterPro" id="IPR000156">
    <property type="entry name" value="Ran_bind_dom"/>
</dbReference>
<dbReference type="InterPro" id="IPR045256">
    <property type="entry name" value="RanBP1_RanBD"/>
</dbReference>
<dbReference type="FunFam" id="2.30.29.30:FF:000824">
    <property type="entry name" value="Ran-specific GTPase-activating protein"/>
    <property type="match status" value="1"/>
</dbReference>
<evidence type="ECO:0000256" key="8">
    <source>
        <dbReference type="ARBA" id="ARBA00081162"/>
    </source>
</evidence>
<dbReference type="Gene3D" id="2.30.29.30">
    <property type="entry name" value="Pleckstrin-homology domain (PH domain)/Phosphotyrosine-binding domain (PTB)"/>
    <property type="match status" value="1"/>
</dbReference>
<reference evidence="11 12" key="1">
    <citation type="submission" date="2024-05" db="EMBL/GenBank/DDBJ databases">
        <title>Genetic variation in Jamaican populations of the coffee berry borer (Hypothenemus hampei).</title>
        <authorList>
            <person name="Errbii M."/>
            <person name="Myrie A."/>
        </authorList>
    </citation>
    <scope>NUCLEOTIDE SEQUENCE [LARGE SCALE GENOMIC DNA]</scope>
    <source>
        <strain evidence="11">JA-Hopewell-2020-01-JO</strain>
        <tissue evidence="11">Whole body</tissue>
    </source>
</reference>
<comment type="similarity">
    <text evidence="5">Belongs to the RANBP1 family.</text>
</comment>
<dbReference type="AlphaFoldDB" id="A0ABD1EUX1"/>
<dbReference type="EMBL" id="JBDJPC010000005">
    <property type="protein sequence ID" value="KAL1502593.1"/>
    <property type="molecule type" value="Genomic_DNA"/>
</dbReference>
<feature type="region of interest" description="Disordered" evidence="9">
    <location>
        <begin position="185"/>
        <end position="228"/>
    </location>
</feature>
<organism evidence="11 12">
    <name type="scientific">Hypothenemus hampei</name>
    <name type="common">Coffee berry borer</name>
    <dbReference type="NCBI Taxonomy" id="57062"/>
    <lineage>
        <taxon>Eukaryota</taxon>
        <taxon>Metazoa</taxon>
        <taxon>Ecdysozoa</taxon>
        <taxon>Arthropoda</taxon>
        <taxon>Hexapoda</taxon>
        <taxon>Insecta</taxon>
        <taxon>Pterygota</taxon>
        <taxon>Neoptera</taxon>
        <taxon>Endopterygota</taxon>
        <taxon>Coleoptera</taxon>
        <taxon>Polyphaga</taxon>
        <taxon>Cucujiformia</taxon>
        <taxon>Curculionidae</taxon>
        <taxon>Scolytinae</taxon>
        <taxon>Hypothenemus</taxon>
    </lineage>
</organism>
<dbReference type="SMART" id="SM00160">
    <property type="entry name" value="RanBD"/>
    <property type="match status" value="1"/>
</dbReference>
<accession>A0ABD1EUX1</accession>
<evidence type="ECO:0000256" key="7">
    <source>
        <dbReference type="ARBA" id="ARBA00067380"/>
    </source>
</evidence>
<feature type="compositionally biased region" description="Basic and acidic residues" evidence="9">
    <location>
        <begin position="1"/>
        <end position="27"/>
    </location>
</feature>
<dbReference type="PANTHER" id="PTHR23138">
    <property type="entry name" value="RAN BINDING PROTEIN"/>
    <property type="match status" value="1"/>
</dbReference>
<evidence type="ECO:0000256" key="1">
    <source>
        <dbReference type="ARBA" id="ARBA00022468"/>
    </source>
</evidence>
<dbReference type="SUPFAM" id="SSF50729">
    <property type="entry name" value="PH domain-like"/>
    <property type="match status" value="1"/>
</dbReference>
<evidence type="ECO:0000256" key="4">
    <source>
        <dbReference type="ARBA" id="ARBA00056716"/>
    </source>
</evidence>
<evidence type="ECO:0000313" key="11">
    <source>
        <dbReference type="EMBL" id="KAL1502593.1"/>
    </source>
</evidence>
<evidence type="ECO:0000259" key="10">
    <source>
        <dbReference type="PROSITE" id="PS50196"/>
    </source>
</evidence>
<dbReference type="PANTHER" id="PTHR23138:SF94">
    <property type="entry name" value="RAN BINDING PROTEIN 1"/>
    <property type="match status" value="1"/>
</dbReference>
<comment type="function">
    <text evidence="4">Plays a role in RAN-dependent nucleocytoplasmic transport. Alleviates the TNPO1-dependent inhibition of RAN GTPase activity and mediates the dissociation of RAN from proteins involved in transport into the nucleus. Induces a conformation change in the complex formed by XPO1 and RAN that triggers the release of the nuclear export signal of cargo proteins. Promotes the disassembly of the complex formed by RAN and importin beta. Promotes dissociation of RAN from a complex with KPNA2 and CSE1L. Required for normal mitotic spindle assembly and normal progress through mitosis via its effect on RAN. Does not increase the RAN GTPase activity by itself, but increases GTP hydrolysis mediated by RANGAP1. Inhibits RCC1-dependent exchange of RAN-bound GDP by GTP.</text>
</comment>
<evidence type="ECO:0000256" key="2">
    <source>
        <dbReference type="ARBA" id="ARBA00022553"/>
    </source>
</evidence>
<keyword evidence="2" id="KW-0597">Phosphoprotein</keyword>
<evidence type="ECO:0000256" key="5">
    <source>
        <dbReference type="ARBA" id="ARBA00061276"/>
    </source>
</evidence>
<dbReference type="Proteomes" id="UP001566132">
    <property type="component" value="Unassembled WGS sequence"/>
</dbReference>
<evidence type="ECO:0000256" key="9">
    <source>
        <dbReference type="SAM" id="MobiDB-lite"/>
    </source>
</evidence>
<comment type="caution">
    <text evidence="11">The sequence shown here is derived from an EMBL/GenBank/DDBJ whole genome shotgun (WGS) entry which is preliminary data.</text>
</comment>
<proteinExistence type="inferred from homology"/>
<dbReference type="InterPro" id="IPR045255">
    <property type="entry name" value="RanBP1-like"/>
</dbReference>
<gene>
    <name evidence="11" type="ORF">ABEB36_007715</name>
</gene>
<feature type="region of interest" description="Disordered" evidence="9">
    <location>
        <begin position="1"/>
        <end position="30"/>
    </location>
</feature>
<name>A0ABD1EUX1_HYPHA</name>
<feature type="domain" description="RanBD1" evidence="10">
    <location>
        <begin position="28"/>
        <end position="166"/>
    </location>
</feature>
<comment type="subunit">
    <text evidence="6">Interacts with RAN (via C-terminus of GTP-bound form) but not with GDP-bound RAN. Identified in a complex composed of RAN, RANGAP1 and RANBP1. Identified in a complex that contains TNPO1, RAN and RANBP1. Identified in a complex that contains CSE1L, KPNA2, RAN and RANBP1. Identified in a complex with nucleotide-free RAN and RCC1.</text>
</comment>
<dbReference type="InterPro" id="IPR011993">
    <property type="entry name" value="PH-like_dom_sf"/>
</dbReference>
<dbReference type="GO" id="GO:0005737">
    <property type="term" value="C:cytoplasm"/>
    <property type="evidence" value="ECO:0007669"/>
    <property type="project" value="UniProtKB-ARBA"/>
</dbReference>
<dbReference type="PROSITE" id="PS50196">
    <property type="entry name" value="RANBD1"/>
    <property type="match status" value="1"/>
</dbReference>
<keyword evidence="1" id="KW-0343">GTPase activation</keyword>
<protein>
    <recommendedName>
        <fullName evidence="7">Ran-specific GTPase-activating protein</fullName>
    </recommendedName>
    <alternativeName>
        <fullName evidence="8">Ran-binding protein 1</fullName>
    </alternativeName>
</protein>
<evidence type="ECO:0000256" key="6">
    <source>
        <dbReference type="ARBA" id="ARBA00066150"/>
    </source>
</evidence>
<evidence type="ECO:0000313" key="12">
    <source>
        <dbReference type="Proteomes" id="UP001566132"/>
    </source>
</evidence>
<dbReference type="Pfam" id="PF00638">
    <property type="entry name" value="Ran_BP1"/>
    <property type="match status" value="1"/>
</dbReference>
<keyword evidence="3" id="KW-0007">Acetylation</keyword>
<evidence type="ECO:0000256" key="3">
    <source>
        <dbReference type="ARBA" id="ARBA00022990"/>
    </source>
</evidence>
<dbReference type="GO" id="GO:0005096">
    <property type="term" value="F:GTPase activator activity"/>
    <property type="evidence" value="ECO:0007669"/>
    <property type="project" value="UniProtKB-KW"/>
</dbReference>
<feature type="compositionally biased region" description="Acidic residues" evidence="9">
    <location>
        <begin position="185"/>
        <end position="198"/>
    </location>
</feature>
<dbReference type="CDD" id="cd13179">
    <property type="entry name" value="RanBD_RanBP1"/>
    <property type="match status" value="1"/>
</dbReference>
<keyword evidence="12" id="KW-1185">Reference proteome</keyword>